<dbReference type="EMBL" id="WNYA01000001">
    <property type="protein sequence ID" value="KAG8599269.1"/>
    <property type="molecule type" value="Genomic_DNA"/>
</dbReference>
<proteinExistence type="predicted"/>
<accession>A0AAV7DQ01</accession>
<gene>
    <name evidence="2" type="ORF">GDO81_002975</name>
</gene>
<evidence type="ECO:0000313" key="2">
    <source>
        <dbReference type="EMBL" id="KAG8599269.1"/>
    </source>
</evidence>
<comment type="caution">
    <text evidence="2">The sequence shown here is derived from an EMBL/GenBank/DDBJ whole genome shotgun (WGS) entry which is preliminary data.</text>
</comment>
<reference evidence="2" key="1">
    <citation type="thesis" date="2020" institute="ProQuest LLC" country="789 East Eisenhower Parkway, Ann Arbor, MI, USA">
        <title>Comparative Genomics and Chromosome Evolution.</title>
        <authorList>
            <person name="Mudd A.B."/>
        </authorList>
    </citation>
    <scope>NUCLEOTIDE SEQUENCE</scope>
    <source>
        <strain evidence="2">237g6f4</strain>
        <tissue evidence="2">Blood</tissue>
    </source>
</reference>
<feature type="region of interest" description="Disordered" evidence="1">
    <location>
        <begin position="1"/>
        <end position="57"/>
    </location>
</feature>
<evidence type="ECO:0000313" key="3">
    <source>
        <dbReference type="Proteomes" id="UP000824782"/>
    </source>
</evidence>
<name>A0AAV7DQ01_ENGPU</name>
<feature type="compositionally biased region" description="Acidic residues" evidence="1">
    <location>
        <begin position="41"/>
        <end position="57"/>
    </location>
</feature>
<protein>
    <submittedName>
        <fullName evidence="2">Uncharacterized protein</fullName>
    </submittedName>
</protein>
<evidence type="ECO:0000256" key="1">
    <source>
        <dbReference type="SAM" id="MobiDB-lite"/>
    </source>
</evidence>
<organism evidence="2 3">
    <name type="scientific">Engystomops pustulosus</name>
    <name type="common">Tungara frog</name>
    <name type="synonym">Physalaemus pustulosus</name>
    <dbReference type="NCBI Taxonomy" id="76066"/>
    <lineage>
        <taxon>Eukaryota</taxon>
        <taxon>Metazoa</taxon>
        <taxon>Chordata</taxon>
        <taxon>Craniata</taxon>
        <taxon>Vertebrata</taxon>
        <taxon>Euteleostomi</taxon>
        <taxon>Amphibia</taxon>
        <taxon>Batrachia</taxon>
        <taxon>Anura</taxon>
        <taxon>Neobatrachia</taxon>
        <taxon>Hyloidea</taxon>
        <taxon>Leptodactylidae</taxon>
        <taxon>Leiuperinae</taxon>
        <taxon>Engystomops</taxon>
    </lineage>
</organism>
<dbReference type="Proteomes" id="UP000824782">
    <property type="component" value="Unassembled WGS sequence"/>
</dbReference>
<sequence>METTSHGHMSLVGAELEEEEEDIGAQAESGAICGFSTQVTGEEEQEHPEEVEDEADDPEAPWQYTVDMETGSPSESLAQMARSMLLGLTSDSQIVNIRHRDDFWLSTLSKMGDFFPAAQRKKQLAYYREILSTQWAAAYVRHCPSSVRSDRGIPGSHCSRTTTTAAVGSWGAVKADCLRLDQCAAEMLQHIAPSQCVSVFSLSGLQGHSHVICCEPGNCRLL</sequence>
<dbReference type="AlphaFoldDB" id="A0AAV7DQ01"/>
<keyword evidence="3" id="KW-1185">Reference proteome</keyword>